<name>A0A396JFV2_MEDTR</name>
<dbReference type="Gramene" id="rna11418">
    <property type="protein sequence ID" value="RHN75245.1"/>
    <property type="gene ID" value="gene11418"/>
</dbReference>
<gene>
    <name evidence="2" type="ORF">MtrunA17_Chr2g0319061</name>
</gene>
<evidence type="ECO:0000313" key="2">
    <source>
        <dbReference type="EMBL" id="RHN75245.1"/>
    </source>
</evidence>
<dbReference type="EMBL" id="PSQE01000002">
    <property type="protein sequence ID" value="RHN75245.1"/>
    <property type="molecule type" value="Genomic_DNA"/>
</dbReference>
<accession>A0A396JFV2</accession>
<proteinExistence type="predicted"/>
<dbReference type="Proteomes" id="UP000265566">
    <property type="component" value="Chromosome 2"/>
</dbReference>
<protein>
    <recommendedName>
        <fullName evidence="4">Transmembrane protein</fullName>
    </recommendedName>
</protein>
<evidence type="ECO:0008006" key="4">
    <source>
        <dbReference type="Google" id="ProtNLM"/>
    </source>
</evidence>
<keyword evidence="1" id="KW-0732">Signal</keyword>
<comment type="caution">
    <text evidence="2">The sequence shown here is derived from an EMBL/GenBank/DDBJ whole genome shotgun (WGS) entry which is preliminary data.</text>
</comment>
<evidence type="ECO:0000313" key="3">
    <source>
        <dbReference type="Proteomes" id="UP000265566"/>
    </source>
</evidence>
<feature type="signal peptide" evidence="1">
    <location>
        <begin position="1"/>
        <end position="19"/>
    </location>
</feature>
<organism evidence="2 3">
    <name type="scientific">Medicago truncatula</name>
    <name type="common">Barrel medic</name>
    <name type="synonym">Medicago tribuloides</name>
    <dbReference type="NCBI Taxonomy" id="3880"/>
    <lineage>
        <taxon>Eukaryota</taxon>
        <taxon>Viridiplantae</taxon>
        <taxon>Streptophyta</taxon>
        <taxon>Embryophyta</taxon>
        <taxon>Tracheophyta</taxon>
        <taxon>Spermatophyta</taxon>
        <taxon>Magnoliopsida</taxon>
        <taxon>eudicotyledons</taxon>
        <taxon>Gunneridae</taxon>
        <taxon>Pentapetalae</taxon>
        <taxon>rosids</taxon>
        <taxon>fabids</taxon>
        <taxon>Fabales</taxon>
        <taxon>Fabaceae</taxon>
        <taxon>Papilionoideae</taxon>
        <taxon>50 kb inversion clade</taxon>
        <taxon>NPAAA clade</taxon>
        <taxon>Hologalegina</taxon>
        <taxon>IRL clade</taxon>
        <taxon>Trifolieae</taxon>
        <taxon>Medicago</taxon>
    </lineage>
</organism>
<feature type="chain" id="PRO_5017299605" description="Transmembrane protein" evidence="1">
    <location>
        <begin position="20"/>
        <end position="114"/>
    </location>
</feature>
<evidence type="ECO:0000256" key="1">
    <source>
        <dbReference type="SAM" id="SignalP"/>
    </source>
</evidence>
<dbReference type="AlphaFoldDB" id="A0A396JFV2"/>
<reference evidence="3" key="1">
    <citation type="journal article" date="2018" name="Nat. Plants">
        <title>Whole-genome landscape of Medicago truncatula symbiotic genes.</title>
        <authorList>
            <person name="Pecrix Y."/>
            <person name="Staton S.E."/>
            <person name="Sallet E."/>
            <person name="Lelandais-Briere C."/>
            <person name="Moreau S."/>
            <person name="Carrere S."/>
            <person name="Blein T."/>
            <person name="Jardinaud M.F."/>
            <person name="Latrasse D."/>
            <person name="Zouine M."/>
            <person name="Zahm M."/>
            <person name="Kreplak J."/>
            <person name="Mayjonade B."/>
            <person name="Satge C."/>
            <person name="Perez M."/>
            <person name="Cauet S."/>
            <person name="Marande W."/>
            <person name="Chantry-Darmon C."/>
            <person name="Lopez-Roques C."/>
            <person name="Bouchez O."/>
            <person name="Berard A."/>
            <person name="Debelle F."/>
            <person name="Munos S."/>
            <person name="Bendahmane A."/>
            <person name="Berges H."/>
            <person name="Niebel A."/>
            <person name="Buitink J."/>
            <person name="Frugier F."/>
            <person name="Benhamed M."/>
            <person name="Crespi M."/>
            <person name="Gouzy J."/>
            <person name="Gamas P."/>
        </authorList>
    </citation>
    <scope>NUCLEOTIDE SEQUENCE [LARGE SCALE GENOMIC DNA]</scope>
    <source>
        <strain evidence="3">cv. Jemalong A17</strain>
    </source>
</reference>
<sequence>MLNTLCIIVLFILLTKDHSHHKNKTSLWLLPSPTYHKMEYSQTKSLAACAQVDSTQHAVSDFKRPIANFRPCIWGHLFLKYDSESMVLHIFYFACNILRTFIYIRVSMDIVIVI</sequence>